<evidence type="ECO:0000256" key="1">
    <source>
        <dbReference type="SAM" id="Coils"/>
    </source>
</evidence>
<name>A0A3M7PPL6_BRAPC</name>
<comment type="caution">
    <text evidence="2">The sequence shown here is derived from an EMBL/GenBank/DDBJ whole genome shotgun (WGS) entry which is preliminary data.</text>
</comment>
<evidence type="ECO:0000313" key="2">
    <source>
        <dbReference type="EMBL" id="RNA01072.1"/>
    </source>
</evidence>
<dbReference type="STRING" id="10195.A0A3M7PPL6"/>
<dbReference type="EMBL" id="REGN01009484">
    <property type="protein sequence ID" value="RNA01072.1"/>
    <property type="molecule type" value="Genomic_DNA"/>
</dbReference>
<proteinExistence type="predicted"/>
<dbReference type="AlphaFoldDB" id="A0A3M7PPL6"/>
<feature type="coiled-coil region" evidence="1">
    <location>
        <begin position="85"/>
        <end position="119"/>
    </location>
</feature>
<evidence type="ECO:0000313" key="3">
    <source>
        <dbReference type="Proteomes" id="UP000276133"/>
    </source>
</evidence>
<sequence length="189" mass="22763">MDTSHSKKLMLASSKQIQIYELINKIQNVLNTENLLPQFIYFAKNMDEMRKKWLDTELKCKDLESKLNLEKSIYQRKINELKVDVEIHHEKRLHAENRSERLQNELDKLQKQFDLFKEILMSDNNSAYQSAIKRSQLMFTNYSENNFYDDQHRITHKSHANLNGFRDSAKCENKENQFKEKKRLVEIDY</sequence>
<keyword evidence="1" id="KW-0175">Coiled coil</keyword>
<dbReference type="Proteomes" id="UP000276133">
    <property type="component" value="Unassembled WGS sequence"/>
</dbReference>
<protein>
    <submittedName>
        <fullName evidence="2">Rac GTPase-activating 1</fullName>
    </submittedName>
</protein>
<keyword evidence="3" id="KW-1185">Reference proteome</keyword>
<reference evidence="2 3" key="1">
    <citation type="journal article" date="2018" name="Sci. Rep.">
        <title>Genomic signatures of local adaptation to the degree of environmental predictability in rotifers.</title>
        <authorList>
            <person name="Franch-Gras L."/>
            <person name="Hahn C."/>
            <person name="Garcia-Roger E.M."/>
            <person name="Carmona M.J."/>
            <person name="Serra M."/>
            <person name="Gomez A."/>
        </authorList>
    </citation>
    <scope>NUCLEOTIDE SEQUENCE [LARGE SCALE GENOMIC DNA]</scope>
    <source>
        <strain evidence="2">HYR1</strain>
    </source>
</reference>
<dbReference type="OrthoDB" id="2218807at2759"/>
<gene>
    <name evidence="2" type="ORF">BpHYR1_051581</name>
</gene>
<organism evidence="2 3">
    <name type="scientific">Brachionus plicatilis</name>
    <name type="common">Marine rotifer</name>
    <name type="synonym">Brachionus muelleri</name>
    <dbReference type="NCBI Taxonomy" id="10195"/>
    <lineage>
        <taxon>Eukaryota</taxon>
        <taxon>Metazoa</taxon>
        <taxon>Spiralia</taxon>
        <taxon>Gnathifera</taxon>
        <taxon>Rotifera</taxon>
        <taxon>Eurotatoria</taxon>
        <taxon>Monogononta</taxon>
        <taxon>Pseudotrocha</taxon>
        <taxon>Ploima</taxon>
        <taxon>Brachionidae</taxon>
        <taxon>Brachionus</taxon>
    </lineage>
</organism>
<accession>A0A3M7PPL6</accession>